<evidence type="ECO:0000313" key="2">
    <source>
        <dbReference type="Proteomes" id="UP000243217"/>
    </source>
</evidence>
<name>A0A1V9YUQ2_9STRA</name>
<dbReference type="EMBL" id="JNBS01002724">
    <property type="protein sequence ID" value="OQR89525.1"/>
    <property type="molecule type" value="Genomic_DNA"/>
</dbReference>
<accession>A0A1V9YUQ2</accession>
<proteinExistence type="predicted"/>
<dbReference type="Proteomes" id="UP000243217">
    <property type="component" value="Unassembled WGS sequence"/>
</dbReference>
<dbReference type="AlphaFoldDB" id="A0A1V9YUQ2"/>
<comment type="caution">
    <text evidence="1">The sequence shown here is derived from an EMBL/GenBank/DDBJ whole genome shotgun (WGS) entry which is preliminary data.</text>
</comment>
<reference evidence="1 2" key="1">
    <citation type="journal article" date="2014" name="Genome Biol. Evol.">
        <title>The secreted proteins of Achlya hypogyna and Thraustotheca clavata identify the ancestral oomycete secretome and reveal gene acquisitions by horizontal gene transfer.</title>
        <authorList>
            <person name="Misner I."/>
            <person name="Blouin N."/>
            <person name="Leonard G."/>
            <person name="Richards T.A."/>
            <person name="Lane C.E."/>
        </authorList>
    </citation>
    <scope>NUCLEOTIDE SEQUENCE [LARGE SCALE GENOMIC DNA]</scope>
    <source>
        <strain evidence="1 2">ATCC 34112</strain>
    </source>
</reference>
<gene>
    <name evidence="1" type="ORF">THRCLA_09708</name>
</gene>
<sequence>MVQFVPVPAASAAIVSAYVVTMSHSSPEMLLKLLAMSLAYAGWLLLPTNHANLGDFRSKNANLFVETSDLKDHVDFVTRSPVVEAHRDVTLEETLIEEKVVNGTLMRTCSKRLTTVMCPPEENEKHIQRFLNNDTNMLDMVAAAPAEPTPVLVKSSSLVRSASVPISPKEKLGKASLPVEKIGKNEKNEEKKLLSDAKPKTVPQVVVPVLTWVAEKTWSTLSESILTIAVWSFCGILWNSANNFNPEATFWTLFWKKLQNEYDYT</sequence>
<protein>
    <submittedName>
        <fullName evidence="1">Uncharacterized protein</fullName>
    </submittedName>
</protein>
<dbReference type="OrthoDB" id="78901at2759"/>
<keyword evidence="2" id="KW-1185">Reference proteome</keyword>
<evidence type="ECO:0000313" key="1">
    <source>
        <dbReference type="EMBL" id="OQR89525.1"/>
    </source>
</evidence>
<organism evidence="1 2">
    <name type="scientific">Thraustotheca clavata</name>
    <dbReference type="NCBI Taxonomy" id="74557"/>
    <lineage>
        <taxon>Eukaryota</taxon>
        <taxon>Sar</taxon>
        <taxon>Stramenopiles</taxon>
        <taxon>Oomycota</taxon>
        <taxon>Saprolegniomycetes</taxon>
        <taxon>Saprolegniales</taxon>
        <taxon>Achlyaceae</taxon>
        <taxon>Thraustotheca</taxon>
    </lineage>
</organism>